<dbReference type="Gene3D" id="3.90.1300.10">
    <property type="entry name" value="Amidase signature (AS) domain"/>
    <property type="match status" value="1"/>
</dbReference>
<sequence>MTATRAVDLLIRRELSPLDLVDAAIARIEAVDPVVNALPLRRLEQARDEARTLPLARPDQAERPGWLAGLPIAVKDYNDLAGLPTTYGSPIYAGNVADRSDLTVANLQSHGAIAIAKSNVPEFAGANTFNTVFGATRNPWNGELTAGGSSGGSAAALASGMVWLATGNDLGGSLRIPASFCGVVGMRPSAGRVPRPESVAPFDPLWVEGPMGRCVADVALMLDAQAGFDPRDPLSYPAPERPYAEVVRNPRAPGRIGFTANLGLGRVDPEVAAICQAAVLRLADTGAVVDEGCPDFSGGIEAFQVLRANLIAAVRGPLLDQHRARICPEIIWNIEKGLQQSGADVAAAERDRGRIFMRLAAFFGDHDILACPTVAVAPFPVAQRFPTEIAGQPLQSYIDWMYLTFVLTLTGCPCMSVPVGLTSDGRPVGLQLMARPRADAQLLAAAALLEQVMDLGATVPRDPR</sequence>
<name>A0A5P2QY82_9RHOB</name>
<feature type="domain" description="Amidase" evidence="1">
    <location>
        <begin position="19"/>
        <end position="443"/>
    </location>
</feature>
<geneLocation type="plasmid" evidence="2 3">
    <name>unnamed4</name>
</geneLocation>
<dbReference type="PROSITE" id="PS00571">
    <property type="entry name" value="AMIDASES"/>
    <property type="match status" value="1"/>
</dbReference>
<keyword evidence="2" id="KW-0614">Plasmid</keyword>
<evidence type="ECO:0000313" key="3">
    <source>
        <dbReference type="Proteomes" id="UP000324507"/>
    </source>
</evidence>
<dbReference type="GO" id="GO:0003824">
    <property type="term" value="F:catalytic activity"/>
    <property type="evidence" value="ECO:0007669"/>
    <property type="project" value="InterPro"/>
</dbReference>
<dbReference type="InterPro" id="IPR023631">
    <property type="entry name" value="Amidase_dom"/>
</dbReference>
<gene>
    <name evidence="2" type="ORF">FOB51_21970</name>
</gene>
<dbReference type="EMBL" id="CP044082">
    <property type="protein sequence ID" value="QEU10830.1"/>
    <property type="molecule type" value="Genomic_DNA"/>
</dbReference>
<organism evidence="2 3">
    <name type="scientific">Paracoccus yeei</name>
    <dbReference type="NCBI Taxonomy" id="147645"/>
    <lineage>
        <taxon>Bacteria</taxon>
        <taxon>Pseudomonadati</taxon>
        <taxon>Pseudomonadota</taxon>
        <taxon>Alphaproteobacteria</taxon>
        <taxon>Rhodobacterales</taxon>
        <taxon>Paracoccaceae</taxon>
        <taxon>Paracoccus</taxon>
    </lineage>
</organism>
<proteinExistence type="predicted"/>
<dbReference type="PANTHER" id="PTHR11895:SF76">
    <property type="entry name" value="INDOLEACETAMIDE HYDROLASE"/>
    <property type="match status" value="1"/>
</dbReference>
<dbReference type="InterPro" id="IPR000120">
    <property type="entry name" value="Amidase"/>
</dbReference>
<dbReference type="SUPFAM" id="SSF75304">
    <property type="entry name" value="Amidase signature (AS) enzymes"/>
    <property type="match status" value="1"/>
</dbReference>
<dbReference type="InterPro" id="IPR020556">
    <property type="entry name" value="Amidase_CS"/>
</dbReference>
<dbReference type="Proteomes" id="UP000324507">
    <property type="component" value="Plasmid unnamed4"/>
</dbReference>
<evidence type="ECO:0000259" key="1">
    <source>
        <dbReference type="Pfam" id="PF01425"/>
    </source>
</evidence>
<dbReference type="Pfam" id="PF01425">
    <property type="entry name" value="Amidase"/>
    <property type="match status" value="1"/>
</dbReference>
<evidence type="ECO:0000313" key="2">
    <source>
        <dbReference type="EMBL" id="QEU10830.1"/>
    </source>
</evidence>
<reference evidence="2 3" key="1">
    <citation type="submission" date="2019-09" db="EMBL/GenBank/DDBJ databases">
        <title>FDA dAtabase for Regulatory Grade micrObial Sequences (FDA-ARGOS): Supporting development and validation of Infectious Disease Dx tests.</title>
        <authorList>
            <person name="Sciortino C."/>
            <person name="Tallon L."/>
            <person name="Sadzewicz L."/>
            <person name="Vavikolanu K."/>
            <person name="Mehta A."/>
            <person name="Aluvathingal J."/>
            <person name="Nadendla S."/>
            <person name="Nandy P."/>
            <person name="Geyer C."/>
            <person name="Yan Y."/>
            <person name="Sichtig H."/>
        </authorList>
    </citation>
    <scope>NUCLEOTIDE SEQUENCE [LARGE SCALE GENOMIC DNA]</scope>
    <source>
        <strain evidence="2 3">FDAARGOS_643</strain>
        <plasmid evidence="2 3">unnamed4</plasmid>
    </source>
</reference>
<dbReference type="InterPro" id="IPR036928">
    <property type="entry name" value="AS_sf"/>
</dbReference>
<protein>
    <submittedName>
        <fullName evidence="2">Amidase</fullName>
    </submittedName>
</protein>
<dbReference type="PANTHER" id="PTHR11895">
    <property type="entry name" value="TRANSAMIDASE"/>
    <property type="match status" value="1"/>
</dbReference>
<accession>A0A5P2QY82</accession>
<dbReference type="AlphaFoldDB" id="A0A5P2QY82"/>